<dbReference type="EnsemblPlants" id="AET3Gv20585800.4">
    <property type="protein sequence ID" value="AET3Gv20585800.4"/>
    <property type="gene ID" value="AET3Gv20585800"/>
</dbReference>
<organism evidence="2 3">
    <name type="scientific">Aegilops tauschii subsp. strangulata</name>
    <name type="common">Goatgrass</name>
    <dbReference type="NCBI Taxonomy" id="200361"/>
    <lineage>
        <taxon>Eukaryota</taxon>
        <taxon>Viridiplantae</taxon>
        <taxon>Streptophyta</taxon>
        <taxon>Embryophyta</taxon>
        <taxon>Tracheophyta</taxon>
        <taxon>Spermatophyta</taxon>
        <taxon>Magnoliopsida</taxon>
        <taxon>Liliopsida</taxon>
        <taxon>Poales</taxon>
        <taxon>Poaceae</taxon>
        <taxon>BOP clade</taxon>
        <taxon>Pooideae</taxon>
        <taxon>Triticodae</taxon>
        <taxon>Triticeae</taxon>
        <taxon>Triticinae</taxon>
        <taxon>Aegilops</taxon>
    </lineage>
</organism>
<evidence type="ECO:0000313" key="3">
    <source>
        <dbReference type="Proteomes" id="UP000015105"/>
    </source>
</evidence>
<dbReference type="EnsemblPlants" id="AET3Gv20585800.3">
    <property type="protein sequence ID" value="AET3Gv20585800.3"/>
    <property type="gene ID" value="AET3Gv20585800"/>
</dbReference>
<reference evidence="3" key="2">
    <citation type="journal article" date="2017" name="Nat. Plants">
        <title>The Aegilops tauschii genome reveals multiple impacts of transposons.</title>
        <authorList>
            <person name="Zhao G."/>
            <person name="Zou C."/>
            <person name="Li K."/>
            <person name="Wang K."/>
            <person name="Li T."/>
            <person name="Gao L."/>
            <person name="Zhang X."/>
            <person name="Wang H."/>
            <person name="Yang Z."/>
            <person name="Liu X."/>
            <person name="Jiang W."/>
            <person name="Mao L."/>
            <person name="Kong X."/>
            <person name="Jiao Y."/>
            <person name="Jia J."/>
        </authorList>
    </citation>
    <scope>NUCLEOTIDE SEQUENCE [LARGE SCALE GENOMIC DNA]</scope>
    <source>
        <strain evidence="3">cv. AL8/78</strain>
    </source>
</reference>
<dbReference type="Gramene" id="AET3Gv20585800.3">
    <property type="protein sequence ID" value="AET3Gv20585800.3"/>
    <property type="gene ID" value="AET3Gv20585800"/>
</dbReference>
<dbReference type="Gramene" id="AET3Gv20585800.2">
    <property type="protein sequence ID" value="AET3Gv20585800.2"/>
    <property type="gene ID" value="AET3Gv20585800"/>
</dbReference>
<proteinExistence type="predicted"/>
<reference evidence="2" key="3">
    <citation type="journal article" date="2017" name="Nature">
        <title>Genome sequence of the progenitor of the wheat D genome Aegilops tauschii.</title>
        <authorList>
            <person name="Luo M.C."/>
            <person name="Gu Y.Q."/>
            <person name="Puiu D."/>
            <person name="Wang H."/>
            <person name="Twardziok S.O."/>
            <person name="Deal K.R."/>
            <person name="Huo N."/>
            <person name="Zhu T."/>
            <person name="Wang L."/>
            <person name="Wang Y."/>
            <person name="McGuire P.E."/>
            <person name="Liu S."/>
            <person name="Long H."/>
            <person name="Ramasamy R.K."/>
            <person name="Rodriguez J.C."/>
            <person name="Van S.L."/>
            <person name="Yuan L."/>
            <person name="Wang Z."/>
            <person name="Xia Z."/>
            <person name="Xiao L."/>
            <person name="Anderson O.D."/>
            <person name="Ouyang S."/>
            <person name="Liang Y."/>
            <person name="Zimin A.V."/>
            <person name="Pertea G."/>
            <person name="Qi P."/>
            <person name="Bennetzen J.L."/>
            <person name="Dai X."/>
            <person name="Dawson M.W."/>
            <person name="Muller H.G."/>
            <person name="Kugler K."/>
            <person name="Rivarola-Duarte L."/>
            <person name="Spannagl M."/>
            <person name="Mayer K.F.X."/>
            <person name="Lu F.H."/>
            <person name="Bevan M.W."/>
            <person name="Leroy P."/>
            <person name="Li P."/>
            <person name="You F.M."/>
            <person name="Sun Q."/>
            <person name="Liu Z."/>
            <person name="Lyons E."/>
            <person name="Wicker T."/>
            <person name="Salzberg S.L."/>
            <person name="Devos K.M."/>
            <person name="Dvorak J."/>
        </authorList>
    </citation>
    <scope>NUCLEOTIDE SEQUENCE [LARGE SCALE GENOMIC DNA]</scope>
    <source>
        <strain evidence="2">cv. AL8/78</strain>
    </source>
</reference>
<dbReference type="EnsemblPlants" id="AET3Gv20585800.2">
    <property type="protein sequence ID" value="AET3Gv20585800.2"/>
    <property type="gene ID" value="AET3Gv20585800"/>
</dbReference>
<sequence>MRRCGGCGASPGEVRKSRRAGDTAVGFWRAAPRGGLHRVGEETWQRNRRHSLDLVNGEERGHAHEHRHRRRVEVRGSRWRRWWEGGGAGRWVAMAVVRRRRCREVAGRRTGLLGRRPSLGAAARI</sequence>
<feature type="region of interest" description="Disordered" evidence="1">
    <location>
        <begin position="1"/>
        <end position="21"/>
    </location>
</feature>
<reference evidence="2" key="5">
    <citation type="journal article" date="2021" name="G3 (Bethesda)">
        <title>Aegilops tauschii genome assembly Aet v5.0 features greater sequence contiguity and improved annotation.</title>
        <authorList>
            <person name="Wang L."/>
            <person name="Zhu T."/>
            <person name="Rodriguez J.C."/>
            <person name="Deal K.R."/>
            <person name="Dubcovsky J."/>
            <person name="McGuire P.E."/>
            <person name="Lux T."/>
            <person name="Spannagl M."/>
            <person name="Mayer K.F.X."/>
            <person name="Baldrich P."/>
            <person name="Meyers B.C."/>
            <person name="Huo N."/>
            <person name="Gu Y.Q."/>
            <person name="Zhou H."/>
            <person name="Devos K.M."/>
            <person name="Bennetzen J.L."/>
            <person name="Unver T."/>
            <person name="Budak H."/>
            <person name="Gulick P.J."/>
            <person name="Galiba G."/>
            <person name="Kalapos B."/>
            <person name="Nelson D.R."/>
            <person name="Li P."/>
            <person name="You F.M."/>
            <person name="Luo M.C."/>
            <person name="Dvorak J."/>
        </authorList>
    </citation>
    <scope>NUCLEOTIDE SEQUENCE [LARGE SCALE GENOMIC DNA]</scope>
    <source>
        <strain evidence="2">cv. AL8/78</strain>
    </source>
</reference>
<accession>A0A453F653</accession>
<reference evidence="2" key="4">
    <citation type="submission" date="2019-03" db="UniProtKB">
        <authorList>
            <consortium name="EnsemblPlants"/>
        </authorList>
    </citation>
    <scope>IDENTIFICATION</scope>
</reference>
<evidence type="ECO:0000313" key="2">
    <source>
        <dbReference type="EnsemblPlants" id="AET3Gv20585800.4"/>
    </source>
</evidence>
<dbReference type="Gramene" id="AET3Gv20585800.6">
    <property type="protein sequence ID" value="AET3Gv20585800.6"/>
    <property type="gene ID" value="AET3Gv20585800"/>
</dbReference>
<name>A0A453F653_AEGTS</name>
<dbReference type="Proteomes" id="UP000015105">
    <property type="component" value="Chromosome 3D"/>
</dbReference>
<reference evidence="3" key="1">
    <citation type="journal article" date="2014" name="Science">
        <title>Ancient hybridizations among the ancestral genomes of bread wheat.</title>
        <authorList>
            <consortium name="International Wheat Genome Sequencing Consortium,"/>
            <person name="Marcussen T."/>
            <person name="Sandve S.R."/>
            <person name="Heier L."/>
            <person name="Spannagl M."/>
            <person name="Pfeifer M."/>
            <person name="Jakobsen K.S."/>
            <person name="Wulff B.B."/>
            <person name="Steuernagel B."/>
            <person name="Mayer K.F."/>
            <person name="Olsen O.A."/>
        </authorList>
    </citation>
    <scope>NUCLEOTIDE SEQUENCE [LARGE SCALE GENOMIC DNA]</scope>
    <source>
        <strain evidence="3">cv. AL8/78</strain>
    </source>
</reference>
<evidence type="ECO:0000256" key="1">
    <source>
        <dbReference type="SAM" id="MobiDB-lite"/>
    </source>
</evidence>
<keyword evidence="3" id="KW-1185">Reference proteome</keyword>
<dbReference type="EnsemblPlants" id="AET3Gv20585800.6">
    <property type="protein sequence ID" value="AET3Gv20585800.6"/>
    <property type="gene ID" value="AET3Gv20585800"/>
</dbReference>
<protein>
    <submittedName>
        <fullName evidence="2">Uncharacterized protein</fullName>
    </submittedName>
</protein>
<dbReference type="AlphaFoldDB" id="A0A453F653"/>
<dbReference type="Gramene" id="AET3Gv20585800.4">
    <property type="protein sequence ID" value="AET3Gv20585800.4"/>
    <property type="gene ID" value="AET3Gv20585800"/>
</dbReference>